<dbReference type="Proteomes" id="UP000029998">
    <property type="component" value="Unassembled WGS sequence"/>
</dbReference>
<comment type="caution">
    <text evidence="1">The sequence shown here is derived from an EMBL/GenBank/DDBJ whole genome shotgun (WGS) entry which is preliminary data.</text>
</comment>
<dbReference type="STRING" id="1385517.N800_10370"/>
<dbReference type="PANTHER" id="PTHR35841">
    <property type="entry name" value="PHOSPHONATES-BINDING PERIPLASMIC PROTEIN"/>
    <property type="match status" value="1"/>
</dbReference>
<accession>A0A0A0F0C1</accession>
<sequence length="310" mass="34619">MCSLIVQLRVVALVLFGFACGALFPVKAASDDGVLVLGRISDNPQEHYEQLKPLLDYVVPRMADVGIREGHILMAKDAHQMASYLRRGRVDWVTETAASAVLLQERAGAEPILLTERDGTSYYHSVFFARRDSGIRSLGDLRGHNVAFQRPSSTSAYYVPAAELLTRGMRLEILLAPTDGVASQEVGYLFARSELNISTWVHKRLVDAGVMSNLDWDNPRHMPPSFARDFVIIGKSEPYPRALELVRGDLDERVRQRLEQVLADAAADPDASEALLKFFKTTRFLPLDKQAGESLRRLATGIDRVRREVE</sequence>
<dbReference type="PANTHER" id="PTHR35841:SF1">
    <property type="entry name" value="PHOSPHONATES-BINDING PERIPLASMIC PROTEIN"/>
    <property type="match status" value="1"/>
</dbReference>
<dbReference type="Pfam" id="PF12974">
    <property type="entry name" value="Phosphonate-bd"/>
    <property type="match status" value="1"/>
</dbReference>
<proteinExistence type="predicted"/>
<evidence type="ECO:0000313" key="1">
    <source>
        <dbReference type="EMBL" id="KGM56020.1"/>
    </source>
</evidence>
<dbReference type="SUPFAM" id="SSF53850">
    <property type="entry name" value="Periplasmic binding protein-like II"/>
    <property type="match status" value="1"/>
</dbReference>
<dbReference type="Gene3D" id="3.40.190.10">
    <property type="entry name" value="Periplasmic binding protein-like II"/>
    <property type="match status" value="2"/>
</dbReference>
<name>A0A0A0F0C1_9GAMM</name>
<dbReference type="RefSeq" id="WP_084087058.1">
    <property type="nucleotide sequence ID" value="NZ_AVPU01000002.1"/>
</dbReference>
<dbReference type="AlphaFoldDB" id="A0A0A0F0C1"/>
<reference evidence="1 2" key="1">
    <citation type="submission" date="2013-08" db="EMBL/GenBank/DDBJ databases">
        <title>Genome sequencing of Lysobacter.</title>
        <authorList>
            <person name="Zhang S."/>
            <person name="Wang G."/>
        </authorList>
    </citation>
    <scope>NUCLEOTIDE SEQUENCE [LARGE SCALE GENOMIC DNA]</scope>
    <source>
        <strain evidence="1 2">GH1-9</strain>
    </source>
</reference>
<organism evidence="1 2">
    <name type="scientific">Lysobacter daejeonensis GH1-9</name>
    <dbReference type="NCBI Taxonomy" id="1385517"/>
    <lineage>
        <taxon>Bacteria</taxon>
        <taxon>Pseudomonadati</taxon>
        <taxon>Pseudomonadota</taxon>
        <taxon>Gammaproteobacteria</taxon>
        <taxon>Lysobacterales</taxon>
        <taxon>Lysobacteraceae</taxon>
        <taxon>Aerolutibacter</taxon>
    </lineage>
</organism>
<gene>
    <name evidence="1" type="ORF">N800_10370</name>
</gene>
<keyword evidence="2" id="KW-1185">Reference proteome</keyword>
<dbReference type="EMBL" id="AVPU01000002">
    <property type="protein sequence ID" value="KGM56020.1"/>
    <property type="molecule type" value="Genomic_DNA"/>
</dbReference>
<dbReference type="eggNOG" id="COG3221">
    <property type="taxonomic scope" value="Bacteria"/>
</dbReference>
<protein>
    <submittedName>
        <fullName evidence="1">Metal-binding protein</fullName>
    </submittedName>
</protein>
<dbReference type="OrthoDB" id="225238at2"/>
<evidence type="ECO:0000313" key="2">
    <source>
        <dbReference type="Proteomes" id="UP000029998"/>
    </source>
</evidence>